<keyword evidence="2" id="KW-1185">Reference proteome</keyword>
<dbReference type="Proteomes" id="UP000257143">
    <property type="component" value="Unassembled WGS sequence"/>
</dbReference>
<dbReference type="InterPro" id="IPR023137">
    <property type="entry name" value="BrxA_sf"/>
</dbReference>
<dbReference type="OrthoDB" id="3078533at2"/>
<dbReference type="EMBL" id="PIOC01000019">
    <property type="protein sequence ID" value="RDW17505.1"/>
    <property type="molecule type" value="Genomic_DNA"/>
</dbReference>
<proteinExistence type="predicted"/>
<dbReference type="Pfam" id="PF08849">
    <property type="entry name" value="BrxA"/>
    <property type="match status" value="1"/>
</dbReference>
<name>A0A3D8PRB5_9BACI</name>
<evidence type="ECO:0000313" key="2">
    <source>
        <dbReference type="Proteomes" id="UP000257143"/>
    </source>
</evidence>
<accession>A0A3D8PRB5</accession>
<organism evidence="1 2">
    <name type="scientific">Oceanobacillus arenosus</name>
    <dbReference type="NCBI Taxonomy" id="1229153"/>
    <lineage>
        <taxon>Bacteria</taxon>
        <taxon>Bacillati</taxon>
        <taxon>Bacillota</taxon>
        <taxon>Bacilli</taxon>
        <taxon>Bacillales</taxon>
        <taxon>Bacillaceae</taxon>
        <taxon>Oceanobacillus</taxon>
    </lineage>
</organism>
<comment type="caution">
    <text evidence="1">The sequence shown here is derived from an EMBL/GenBank/DDBJ whole genome shotgun (WGS) entry which is preliminary data.</text>
</comment>
<gene>
    <name evidence="1" type="ORF">CWR48_13345</name>
</gene>
<dbReference type="Gene3D" id="1.10.3540.10">
    <property type="entry name" value="uncharacterized protein from magnetospirillum magneticum domain"/>
    <property type="match status" value="1"/>
</dbReference>
<dbReference type="AlphaFoldDB" id="A0A3D8PRB5"/>
<dbReference type="InterPro" id="IPR014948">
    <property type="entry name" value="BrxA"/>
</dbReference>
<protein>
    <submittedName>
        <fullName evidence="1">DUF1819 domain-containing protein</fullName>
    </submittedName>
</protein>
<reference evidence="2" key="1">
    <citation type="submission" date="2017-11" db="EMBL/GenBank/DDBJ databases">
        <authorList>
            <person name="Zhu W."/>
        </authorList>
    </citation>
    <scope>NUCLEOTIDE SEQUENCE [LARGE SCALE GENOMIC DNA]</scope>
    <source>
        <strain evidence="2">CAU 1183</strain>
    </source>
</reference>
<sequence>MVNLEKELQYRSTIKSKPYFYLETKQLSGLIVQGLNELEINEHVINLNIFQVKSESRKKEIASTILKRLTALDTYLIDKIITSDVETSKLIVLYSILKTDRLFYEFMHEIFREKIVYRDLQLTDRDFHTYFEAKRQQSETVAEWKEYTFYKLQQVYVRILFEAGLLKNQKGNREIEIPIINPDVLDHIRNSDDGRYINVIAGEK</sequence>
<evidence type="ECO:0000313" key="1">
    <source>
        <dbReference type="EMBL" id="RDW17505.1"/>
    </source>
</evidence>